<dbReference type="SUPFAM" id="SSF53448">
    <property type="entry name" value="Nucleotide-diphospho-sugar transferases"/>
    <property type="match status" value="1"/>
</dbReference>
<protein>
    <submittedName>
        <fullName evidence="5">UTP--glucose-1-phosphate uridylyltransferase</fullName>
    </submittedName>
</protein>
<dbReference type="InterPro" id="IPR029044">
    <property type="entry name" value="Nucleotide-diphossugar_trans"/>
</dbReference>
<sequence length="392" mass="43149">MSPHPSHDLQEELDTIDPDLHARLTRAGFDAARLLHLAKDLGQGTAAERRDKRNRVPGPVEPPSEDEIWSIPQPGSERHRQLEALGLEALQKGELAFAVLAGGMATRMGGVVKALVEVTPGHTFLDVRLRENRLWSERAGKPVPLWLMTSDATDEPTRSALSKAGVGAHVKTFLQDLGPRLTPDGHLFRGADGRPSLYSPGHGDLVDAVRRSGLLRDFLAAGGRYVWIANLDNLGATIDPVLLGLFIENHTKGQRVDVMCEVTDKDPGDRGGIPVHALGKLQVLEEFRLPRDFDATKVSVFNTNTFVVGAEALQTADIAWNWFEVEKNVDGKPAIQFERLLQELTGAMRAAYVRVPRRGAASRFLPVKDREELEARRNTILEVARSRGILLP</sequence>
<gene>
    <name evidence="5" type="ORF">LZC95_00130</name>
</gene>
<dbReference type="RefSeq" id="WP_394845855.1">
    <property type="nucleotide sequence ID" value="NZ_CP089982.1"/>
</dbReference>
<organism evidence="5 6">
    <name type="scientific">Pendulispora brunnea</name>
    <dbReference type="NCBI Taxonomy" id="2905690"/>
    <lineage>
        <taxon>Bacteria</taxon>
        <taxon>Pseudomonadati</taxon>
        <taxon>Myxococcota</taxon>
        <taxon>Myxococcia</taxon>
        <taxon>Myxococcales</taxon>
        <taxon>Sorangiineae</taxon>
        <taxon>Pendulisporaceae</taxon>
        <taxon>Pendulispora</taxon>
    </lineage>
</organism>
<dbReference type="PANTHER" id="PTHR43511">
    <property type="match status" value="1"/>
</dbReference>
<dbReference type="InterPro" id="IPR002618">
    <property type="entry name" value="UDPGP_fam"/>
</dbReference>
<reference evidence="5 6" key="1">
    <citation type="submission" date="2021-12" db="EMBL/GenBank/DDBJ databases">
        <title>Discovery of the Pendulisporaceae a myxobacterial family with distinct sporulation behavior and unique specialized metabolism.</title>
        <authorList>
            <person name="Garcia R."/>
            <person name="Popoff A."/>
            <person name="Bader C.D."/>
            <person name="Loehr J."/>
            <person name="Walesch S."/>
            <person name="Walt C."/>
            <person name="Boldt J."/>
            <person name="Bunk B."/>
            <person name="Haeckl F.J.F.P.J."/>
            <person name="Gunesch A.P."/>
            <person name="Birkelbach J."/>
            <person name="Nuebel U."/>
            <person name="Pietschmann T."/>
            <person name="Bach T."/>
            <person name="Mueller R."/>
        </authorList>
    </citation>
    <scope>NUCLEOTIDE SEQUENCE [LARGE SCALE GENOMIC DNA]</scope>
    <source>
        <strain evidence="5 6">MSr12523</strain>
    </source>
</reference>
<dbReference type="Pfam" id="PF01704">
    <property type="entry name" value="UDPGP"/>
    <property type="match status" value="1"/>
</dbReference>
<dbReference type="InterPro" id="IPR016267">
    <property type="entry name" value="UDPGP_trans"/>
</dbReference>
<evidence type="ECO:0000256" key="2">
    <source>
        <dbReference type="ARBA" id="ARBA00022679"/>
    </source>
</evidence>
<evidence type="ECO:0000256" key="4">
    <source>
        <dbReference type="SAM" id="MobiDB-lite"/>
    </source>
</evidence>
<comment type="similarity">
    <text evidence="1">Belongs to the UDPGP type 1 family.</text>
</comment>
<feature type="region of interest" description="Disordered" evidence="4">
    <location>
        <begin position="40"/>
        <end position="73"/>
    </location>
</feature>
<evidence type="ECO:0000313" key="6">
    <source>
        <dbReference type="Proteomes" id="UP001379533"/>
    </source>
</evidence>
<evidence type="ECO:0000256" key="3">
    <source>
        <dbReference type="ARBA" id="ARBA00022695"/>
    </source>
</evidence>
<dbReference type="EMBL" id="CP089982">
    <property type="protein sequence ID" value="WXA95246.1"/>
    <property type="molecule type" value="Genomic_DNA"/>
</dbReference>
<evidence type="ECO:0000313" key="5">
    <source>
        <dbReference type="EMBL" id="WXA95246.1"/>
    </source>
</evidence>
<keyword evidence="3 5" id="KW-0548">Nucleotidyltransferase</keyword>
<name>A0ABZ2K9C2_9BACT</name>
<dbReference type="GO" id="GO:0016779">
    <property type="term" value="F:nucleotidyltransferase activity"/>
    <property type="evidence" value="ECO:0007669"/>
    <property type="project" value="UniProtKB-KW"/>
</dbReference>
<evidence type="ECO:0000256" key="1">
    <source>
        <dbReference type="ARBA" id="ARBA00010401"/>
    </source>
</evidence>
<keyword evidence="2" id="KW-0808">Transferase</keyword>
<proteinExistence type="inferred from homology"/>
<dbReference type="Proteomes" id="UP001379533">
    <property type="component" value="Chromosome"/>
</dbReference>
<accession>A0ABZ2K9C2</accession>
<keyword evidence="6" id="KW-1185">Reference proteome</keyword>
<dbReference type="Gene3D" id="3.90.550.10">
    <property type="entry name" value="Spore Coat Polysaccharide Biosynthesis Protein SpsA, Chain A"/>
    <property type="match status" value="1"/>
</dbReference>